<evidence type="ECO:0000256" key="6">
    <source>
        <dbReference type="ARBA" id="ARBA00023026"/>
    </source>
</evidence>
<dbReference type="Pfam" id="PF18634">
    <property type="entry name" value="RXLR_WY"/>
    <property type="match status" value="1"/>
</dbReference>
<name>A0A8T1W5M0_9STRA</name>
<keyword evidence="10" id="KW-1185">Reference proteome</keyword>
<evidence type="ECO:0008006" key="11">
    <source>
        <dbReference type="Google" id="ProtNLM"/>
    </source>
</evidence>
<accession>A0A8T1W5M0</accession>
<comment type="caution">
    <text evidence="9">The sequence shown here is derived from an EMBL/GenBank/DDBJ whole genome shotgun (WGS) entry which is preliminary data.</text>
</comment>
<dbReference type="GO" id="GO:0005576">
    <property type="term" value="C:extracellular region"/>
    <property type="evidence" value="ECO:0007669"/>
    <property type="project" value="UniProtKB-SubCell"/>
</dbReference>
<dbReference type="InterPro" id="IPR040786">
    <property type="entry name" value="RXLR_WY"/>
</dbReference>
<proteinExistence type="inferred from homology"/>
<evidence type="ECO:0000256" key="3">
    <source>
        <dbReference type="ARBA" id="ARBA00010400"/>
    </source>
</evidence>
<evidence type="ECO:0000256" key="1">
    <source>
        <dbReference type="ARBA" id="ARBA00004340"/>
    </source>
</evidence>
<dbReference type="Pfam" id="PF22748">
    <property type="entry name" value="PexRD54_WY"/>
    <property type="match status" value="1"/>
</dbReference>
<evidence type="ECO:0000256" key="4">
    <source>
        <dbReference type="ARBA" id="ARBA00022525"/>
    </source>
</evidence>
<evidence type="ECO:0000259" key="8">
    <source>
        <dbReference type="Pfam" id="PF22748"/>
    </source>
</evidence>
<sequence>MLRFNQAGAKLDETPAFHQWLKYVDMYRTKKGNHWFGDSDMVQLLQTAMREEDLVALLHSLRQVPRMKDHAETMQRFVFLDSKSNHRLMNGVWLKSHELPEEVYKILKKNLAGARMDAFGNNALFVQWLRYTKINNGNVKNDMIFGGQTVNFLHKTRPLKSEWEFSTLFQVMTEVPDLKRLAENMQLNLFQEWLPGYDPKLAASYLAIPYPINVVMLPSSDPRFKTWEAYALYFAESTSGKGMLGKVKAYFADGDPSGALTALMKSQ</sequence>
<feature type="domain" description="RXLR phytopathogen effector protein WY-domain" evidence="7">
    <location>
        <begin position="26"/>
        <end position="76"/>
    </location>
</feature>
<dbReference type="AlphaFoldDB" id="A0A8T1W5M0"/>
<dbReference type="EMBL" id="JAGDFM010000058">
    <property type="protein sequence ID" value="KAG7388566.1"/>
    <property type="molecule type" value="Genomic_DNA"/>
</dbReference>
<keyword evidence="4" id="KW-0964">Secreted</keyword>
<dbReference type="OrthoDB" id="109324at2759"/>
<dbReference type="InterPro" id="IPR054463">
    <property type="entry name" value="PexRD54_WY"/>
</dbReference>
<feature type="domain" description="RxLR effector PexRD54 WY" evidence="8">
    <location>
        <begin position="89"/>
        <end position="131"/>
    </location>
</feature>
<organism evidence="9 10">
    <name type="scientific">Phytophthora pseudosyringae</name>
    <dbReference type="NCBI Taxonomy" id="221518"/>
    <lineage>
        <taxon>Eukaryota</taxon>
        <taxon>Sar</taxon>
        <taxon>Stramenopiles</taxon>
        <taxon>Oomycota</taxon>
        <taxon>Peronosporomycetes</taxon>
        <taxon>Peronosporales</taxon>
        <taxon>Peronosporaceae</taxon>
        <taxon>Phytophthora</taxon>
    </lineage>
</organism>
<comment type="subcellular location">
    <subcellularLocation>
        <location evidence="1">Host cell</location>
    </subcellularLocation>
    <subcellularLocation>
        <location evidence="2">Secreted</location>
    </subcellularLocation>
</comment>
<protein>
    <recommendedName>
        <fullName evidence="11">RXLR phytopathogen effector protein WY-domain domain-containing protein</fullName>
    </recommendedName>
</protein>
<reference evidence="9" key="1">
    <citation type="submission" date="2021-02" db="EMBL/GenBank/DDBJ databases">
        <authorList>
            <person name="Palmer J.M."/>
        </authorList>
    </citation>
    <scope>NUCLEOTIDE SEQUENCE</scope>
    <source>
        <strain evidence="9">SCRP734</strain>
    </source>
</reference>
<evidence type="ECO:0000313" key="9">
    <source>
        <dbReference type="EMBL" id="KAG7388566.1"/>
    </source>
</evidence>
<dbReference type="GO" id="GO:0043657">
    <property type="term" value="C:host cell"/>
    <property type="evidence" value="ECO:0007669"/>
    <property type="project" value="UniProtKB-SubCell"/>
</dbReference>
<keyword evidence="5" id="KW-0732">Signal</keyword>
<keyword evidence="6" id="KW-0843">Virulence</keyword>
<dbReference type="Proteomes" id="UP000694044">
    <property type="component" value="Unassembled WGS sequence"/>
</dbReference>
<comment type="similarity">
    <text evidence="3">Belongs to the RxLR effector family.</text>
</comment>
<evidence type="ECO:0000256" key="5">
    <source>
        <dbReference type="ARBA" id="ARBA00022729"/>
    </source>
</evidence>
<evidence type="ECO:0000256" key="2">
    <source>
        <dbReference type="ARBA" id="ARBA00004613"/>
    </source>
</evidence>
<evidence type="ECO:0000259" key="7">
    <source>
        <dbReference type="Pfam" id="PF18634"/>
    </source>
</evidence>
<gene>
    <name evidence="9" type="ORF">PHYPSEUDO_012203</name>
</gene>
<evidence type="ECO:0000313" key="10">
    <source>
        <dbReference type="Proteomes" id="UP000694044"/>
    </source>
</evidence>